<name>Q5B6T8_EMENI</name>
<keyword evidence="5" id="KW-1185">Reference proteome</keyword>
<proteinExistence type="predicted"/>
<dbReference type="OrthoDB" id="5387895at2759"/>
<accession>C8V7A7</accession>
<feature type="compositionally biased region" description="Gly residues" evidence="2">
    <location>
        <begin position="26"/>
        <end position="35"/>
    </location>
</feature>
<evidence type="ECO:0000259" key="3">
    <source>
        <dbReference type="PROSITE" id="PS50966"/>
    </source>
</evidence>
<dbReference type="KEGG" id="ani:ANIA_03742"/>
<gene>
    <name evidence="4" type="ORF">ANIA_03742</name>
</gene>
<dbReference type="InterPro" id="IPR007527">
    <property type="entry name" value="Znf_SWIM"/>
</dbReference>
<feature type="domain" description="SWIM-type" evidence="3">
    <location>
        <begin position="121"/>
        <end position="160"/>
    </location>
</feature>
<dbReference type="EMBL" id="BN001302">
    <property type="protein sequence ID" value="CBF75490.1"/>
    <property type="molecule type" value="Genomic_DNA"/>
</dbReference>
<dbReference type="GO" id="GO:0008270">
    <property type="term" value="F:zinc ion binding"/>
    <property type="evidence" value="ECO:0007669"/>
    <property type="project" value="UniProtKB-KW"/>
</dbReference>
<evidence type="ECO:0000256" key="1">
    <source>
        <dbReference type="PROSITE-ProRule" id="PRU00325"/>
    </source>
</evidence>
<sequence>MSTPTGQFSALSIQGSSEIEPKAASDGGGGRGQGLGRAESSNMTDMAAVKASSGLLYDLCGSGFDHETEARALLGLTTAYEVLFCERKRAGYEFVFAETARVRIPLLGWGKTQMNFSGEVNDVVTSGYGNGDGYTCTCAAFRGRDAVACQHIFWLLDQVRAQFHSHSPSPYAPPKIVLSSDGHAQGFPRIEQLLSNQSITTLEGLAEHYDWPYVCSEVEEGGMSRTQRVRDILSAFSTEILPEEFRVEPVESDSEPEDTECNCLSPKKKRSPEQCVVQGDMEATIFQLAVHDDNVFTSLCKAMPQGACAAIYFDKMLARSRSILSEFDTYCQTLGGPYETEDKGKALSMAAVVHTLRSNILKIHKNIHVRAPHGLQGAAKALIAILEDISTRNKDALAGNPYGCVSFLPANANWSAHSEDDEDSRNLYHQLIGSADEEEEEGHFVLDALADLSGEVLYPFRERLSAVLARVEVNRAPRGFIMKLVAIVRVAEGGTDMGFGITRKRSGERDESERKRVR</sequence>
<evidence type="ECO:0000256" key="2">
    <source>
        <dbReference type="SAM" id="MobiDB-lite"/>
    </source>
</evidence>
<dbReference type="OMA" id="CKHIYWV"/>
<organism evidence="4 5">
    <name type="scientific">Emericella nidulans (strain FGSC A4 / ATCC 38163 / CBS 112.46 / NRRL 194 / M139)</name>
    <name type="common">Aspergillus nidulans</name>
    <dbReference type="NCBI Taxonomy" id="227321"/>
    <lineage>
        <taxon>Eukaryota</taxon>
        <taxon>Fungi</taxon>
        <taxon>Dikarya</taxon>
        <taxon>Ascomycota</taxon>
        <taxon>Pezizomycotina</taxon>
        <taxon>Eurotiomycetes</taxon>
        <taxon>Eurotiomycetidae</taxon>
        <taxon>Eurotiales</taxon>
        <taxon>Aspergillaceae</taxon>
        <taxon>Aspergillus</taxon>
        <taxon>Aspergillus subgen. Nidulantes</taxon>
    </lineage>
</organism>
<dbReference type="HOGENOM" id="CLU_046721_0_0_1"/>
<dbReference type="AlphaFoldDB" id="Q5B6T8"/>
<feature type="compositionally biased region" description="Polar residues" evidence="2">
    <location>
        <begin position="1"/>
        <end position="17"/>
    </location>
</feature>
<dbReference type="RefSeq" id="XP_661346.1">
    <property type="nucleotide sequence ID" value="XM_656254.1"/>
</dbReference>
<feature type="region of interest" description="Disordered" evidence="2">
    <location>
        <begin position="1"/>
        <end position="39"/>
    </location>
</feature>
<keyword evidence="1" id="KW-0863">Zinc-finger</keyword>
<protein>
    <recommendedName>
        <fullName evidence="3">SWIM-type domain-containing protein</fullName>
    </recommendedName>
</protein>
<dbReference type="GeneID" id="2873161"/>
<dbReference type="Proteomes" id="UP000000560">
    <property type="component" value="Chromosome II"/>
</dbReference>
<evidence type="ECO:0000313" key="4">
    <source>
        <dbReference type="EMBL" id="CBF75490.1"/>
    </source>
</evidence>
<keyword evidence="1" id="KW-0479">Metal-binding</keyword>
<reference evidence="5" key="2">
    <citation type="journal article" date="2009" name="Fungal Genet. Biol.">
        <title>The 2008 update of the Aspergillus nidulans genome annotation: a community effort.</title>
        <authorList>
            <person name="Wortman J.R."/>
            <person name="Gilsenan J.M."/>
            <person name="Joardar V."/>
            <person name="Deegan J."/>
            <person name="Clutterbuck J."/>
            <person name="Andersen M.R."/>
            <person name="Archer D."/>
            <person name="Bencina M."/>
            <person name="Braus G."/>
            <person name="Coutinho P."/>
            <person name="von Dohren H."/>
            <person name="Doonan J."/>
            <person name="Driessen A.J."/>
            <person name="Durek P."/>
            <person name="Espeso E."/>
            <person name="Fekete E."/>
            <person name="Flipphi M."/>
            <person name="Estrada C.G."/>
            <person name="Geysens S."/>
            <person name="Goldman G."/>
            <person name="de Groot P.W."/>
            <person name="Hansen K."/>
            <person name="Harris S.D."/>
            <person name="Heinekamp T."/>
            <person name="Helmstaedt K."/>
            <person name="Henrissat B."/>
            <person name="Hofmann G."/>
            <person name="Homan T."/>
            <person name="Horio T."/>
            <person name="Horiuchi H."/>
            <person name="James S."/>
            <person name="Jones M."/>
            <person name="Karaffa L."/>
            <person name="Karanyi Z."/>
            <person name="Kato M."/>
            <person name="Keller N."/>
            <person name="Kelly D.E."/>
            <person name="Kiel J.A."/>
            <person name="Kim J.M."/>
            <person name="van der Klei I.J."/>
            <person name="Klis F.M."/>
            <person name="Kovalchuk A."/>
            <person name="Krasevec N."/>
            <person name="Kubicek C.P."/>
            <person name="Liu B."/>
            <person name="Maccabe A."/>
            <person name="Meyer V."/>
            <person name="Mirabito P."/>
            <person name="Miskei M."/>
            <person name="Mos M."/>
            <person name="Mullins J."/>
            <person name="Nelson D.R."/>
            <person name="Nielsen J."/>
            <person name="Oakley B.R."/>
            <person name="Osmani S.A."/>
            <person name="Pakula T."/>
            <person name="Paszewski A."/>
            <person name="Paulsen I."/>
            <person name="Pilsyk S."/>
            <person name="Pocsi I."/>
            <person name="Punt P.J."/>
            <person name="Ram A.F."/>
            <person name="Ren Q."/>
            <person name="Robellet X."/>
            <person name="Robson G."/>
            <person name="Seiboth B."/>
            <person name="van Solingen P."/>
            <person name="Specht T."/>
            <person name="Sun J."/>
            <person name="Taheri-Talesh N."/>
            <person name="Takeshita N."/>
            <person name="Ussery D."/>
            <person name="vanKuyk P.A."/>
            <person name="Visser H."/>
            <person name="van de Vondervoort P.J."/>
            <person name="de Vries R.P."/>
            <person name="Walton J."/>
            <person name="Xiang X."/>
            <person name="Xiong Y."/>
            <person name="Zeng A.P."/>
            <person name="Brandt B.W."/>
            <person name="Cornell M.J."/>
            <person name="van den Hondel C.A."/>
            <person name="Visser J."/>
            <person name="Oliver S.G."/>
            <person name="Turner G."/>
        </authorList>
    </citation>
    <scope>GENOME REANNOTATION</scope>
    <source>
        <strain evidence="5">FGSC A4 / ATCC 38163 / CBS 112.46 / NRRL 194 / M139</strain>
    </source>
</reference>
<evidence type="ECO:0000313" key="5">
    <source>
        <dbReference type="Proteomes" id="UP000000560"/>
    </source>
</evidence>
<dbReference type="InParanoid" id="Q5B6T8"/>
<dbReference type="PROSITE" id="PS50966">
    <property type="entry name" value="ZF_SWIM"/>
    <property type="match status" value="1"/>
</dbReference>
<accession>Q5B6T8</accession>
<reference evidence="5" key="1">
    <citation type="journal article" date="2005" name="Nature">
        <title>Sequencing of Aspergillus nidulans and comparative analysis with A. fumigatus and A. oryzae.</title>
        <authorList>
            <person name="Galagan J.E."/>
            <person name="Calvo S.E."/>
            <person name="Cuomo C."/>
            <person name="Ma L.J."/>
            <person name="Wortman J.R."/>
            <person name="Batzoglou S."/>
            <person name="Lee S.I."/>
            <person name="Basturkmen M."/>
            <person name="Spevak C.C."/>
            <person name="Clutterbuck J."/>
            <person name="Kapitonov V."/>
            <person name="Jurka J."/>
            <person name="Scazzocchio C."/>
            <person name="Farman M."/>
            <person name="Butler J."/>
            <person name="Purcell S."/>
            <person name="Harris S."/>
            <person name="Braus G.H."/>
            <person name="Draht O."/>
            <person name="Busch S."/>
            <person name="D'Enfert C."/>
            <person name="Bouchier C."/>
            <person name="Goldman G.H."/>
            <person name="Bell-Pedersen D."/>
            <person name="Griffiths-Jones S."/>
            <person name="Doonan J.H."/>
            <person name="Yu J."/>
            <person name="Vienken K."/>
            <person name="Pain A."/>
            <person name="Freitag M."/>
            <person name="Selker E.U."/>
            <person name="Archer D.B."/>
            <person name="Penalva M.A."/>
            <person name="Oakley B.R."/>
            <person name="Momany M."/>
            <person name="Tanaka T."/>
            <person name="Kumagai T."/>
            <person name="Asai K."/>
            <person name="Machida M."/>
            <person name="Nierman W.C."/>
            <person name="Denning D.W."/>
            <person name="Caddick M."/>
            <person name="Hynes M."/>
            <person name="Paoletti M."/>
            <person name="Fischer R."/>
            <person name="Miller B."/>
            <person name="Dyer P."/>
            <person name="Sachs M.S."/>
            <person name="Osmani S.A."/>
            <person name="Birren B.W."/>
        </authorList>
    </citation>
    <scope>NUCLEOTIDE SEQUENCE [LARGE SCALE GENOMIC DNA]</scope>
    <source>
        <strain evidence="5">FGSC A4 / ATCC 38163 / CBS 112.46 / NRRL 194 / M139</strain>
    </source>
</reference>
<keyword evidence="1" id="KW-0862">Zinc</keyword>
<dbReference type="eggNOG" id="ENOG502SPNY">
    <property type="taxonomic scope" value="Eukaryota"/>
</dbReference>